<evidence type="ECO:0000313" key="2">
    <source>
        <dbReference type="EMBL" id="KAG7309642.1"/>
    </source>
</evidence>
<keyword evidence="1" id="KW-0732">Signal</keyword>
<accession>A0ABQ7QX67</accession>
<dbReference type="Proteomes" id="UP000823941">
    <property type="component" value="Chromosome 6"/>
</dbReference>
<evidence type="ECO:0008006" key="4">
    <source>
        <dbReference type="Google" id="ProtNLM"/>
    </source>
</evidence>
<gene>
    <name evidence="2" type="ORF">JYU34_004122</name>
</gene>
<organism evidence="2 3">
    <name type="scientific">Plutella xylostella</name>
    <name type="common">Diamondback moth</name>
    <name type="synonym">Plutella maculipennis</name>
    <dbReference type="NCBI Taxonomy" id="51655"/>
    <lineage>
        <taxon>Eukaryota</taxon>
        <taxon>Metazoa</taxon>
        <taxon>Ecdysozoa</taxon>
        <taxon>Arthropoda</taxon>
        <taxon>Hexapoda</taxon>
        <taxon>Insecta</taxon>
        <taxon>Pterygota</taxon>
        <taxon>Neoptera</taxon>
        <taxon>Endopterygota</taxon>
        <taxon>Lepidoptera</taxon>
        <taxon>Glossata</taxon>
        <taxon>Ditrysia</taxon>
        <taxon>Yponomeutoidea</taxon>
        <taxon>Plutellidae</taxon>
        <taxon>Plutella</taxon>
    </lineage>
</organism>
<feature type="chain" id="PRO_5046339781" description="CUB domain-containing protein" evidence="1">
    <location>
        <begin position="23"/>
        <end position="85"/>
    </location>
</feature>
<dbReference type="SUPFAM" id="SSF49854">
    <property type="entry name" value="Spermadhesin, CUB domain"/>
    <property type="match status" value="1"/>
</dbReference>
<reference evidence="2 3" key="1">
    <citation type="submission" date="2021-06" db="EMBL/GenBank/DDBJ databases">
        <title>A haploid diamondback moth (Plutella xylostella L.) genome assembly resolves 31 chromosomes and identifies a diamide resistance mutation.</title>
        <authorList>
            <person name="Ward C.M."/>
            <person name="Perry K.D."/>
            <person name="Baker G."/>
            <person name="Powis K."/>
            <person name="Heckel D.G."/>
            <person name="Baxter S.W."/>
        </authorList>
    </citation>
    <scope>NUCLEOTIDE SEQUENCE [LARGE SCALE GENOMIC DNA]</scope>
    <source>
        <strain evidence="2 3">LV</strain>
        <tissue evidence="2">Single pupa</tissue>
    </source>
</reference>
<evidence type="ECO:0000313" key="3">
    <source>
        <dbReference type="Proteomes" id="UP000823941"/>
    </source>
</evidence>
<feature type="signal peptide" evidence="1">
    <location>
        <begin position="1"/>
        <end position="22"/>
    </location>
</feature>
<protein>
    <recommendedName>
        <fullName evidence="4">CUB domain-containing protein</fullName>
    </recommendedName>
</protein>
<keyword evidence="3" id="KW-1185">Reference proteome</keyword>
<dbReference type="Gene3D" id="2.60.120.290">
    <property type="entry name" value="Spermadhesin, CUB domain"/>
    <property type="match status" value="1"/>
</dbReference>
<dbReference type="InterPro" id="IPR035914">
    <property type="entry name" value="Sperma_CUB_dom_sf"/>
</dbReference>
<comment type="caution">
    <text evidence="2">The sequence shown here is derived from an EMBL/GenBank/DDBJ whole genome shotgun (WGS) entry which is preliminary data.</text>
</comment>
<name>A0ABQ7QX67_PLUXY</name>
<proteinExistence type="predicted"/>
<evidence type="ECO:0000256" key="1">
    <source>
        <dbReference type="SAM" id="SignalP"/>
    </source>
</evidence>
<dbReference type="EMBL" id="JAHIBW010000006">
    <property type="protein sequence ID" value="KAG7309642.1"/>
    <property type="molecule type" value="Genomic_DNA"/>
</dbReference>
<sequence>MKLSTMVVLLQLSVHTVDVGYAINPSCTCIRFTSTYGKERGTFSSPDYPRAPPRRACLLYTFLAAPHQIVEVVFTDFDVYKGHLE</sequence>